<dbReference type="RefSeq" id="WP_158867406.1">
    <property type="nucleotide sequence ID" value="NZ_CP046401.1"/>
</dbReference>
<dbReference type="Gene3D" id="2.170.130.10">
    <property type="entry name" value="TonB-dependent receptor, plug domain"/>
    <property type="match status" value="1"/>
</dbReference>
<evidence type="ECO:0000313" key="9">
    <source>
        <dbReference type="EMBL" id="QGY44778.1"/>
    </source>
</evidence>
<dbReference type="Gene3D" id="2.60.40.1120">
    <property type="entry name" value="Carboxypeptidase-like, regulatory domain"/>
    <property type="match status" value="1"/>
</dbReference>
<name>A0A6I6JUP0_9BACT</name>
<keyword evidence="10" id="KW-1185">Reference proteome</keyword>
<evidence type="ECO:0000313" key="10">
    <source>
        <dbReference type="Proteomes" id="UP000428260"/>
    </source>
</evidence>
<comment type="subcellular location">
    <subcellularLocation>
        <location evidence="1 7">Cell outer membrane</location>
        <topology evidence="1 7">Multi-pass membrane protein</topology>
    </subcellularLocation>
</comment>
<keyword evidence="3 7" id="KW-1134">Transmembrane beta strand</keyword>
<evidence type="ECO:0000256" key="2">
    <source>
        <dbReference type="ARBA" id="ARBA00022448"/>
    </source>
</evidence>
<dbReference type="Proteomes" id="UP000428260">
    <property type="component" value="Chromosome"/>
</dbReference>
<protein>
    <submittedName>
        <fullName evidence="9">SusC/RagA family TonB-linked outer membrane protein</fullName>
    </submittedName>
</protein>
<dbReference type="AlphaFoldDB" id="A0A6I6JUP0"/>
<dbReference type="KEGG" id="mcos:GM418_14200"/>
<dbReference type="InterPro" id="IPR036942">
    <property type="entry name" value="Beta-barrel_TonB_sf"/>
</dbReference>
<evidence type="ECO:0000256" key="5">
    <source>
        <dbReference type="ARBA" id="ARBA00023136"/>
    </source>
</evidence>
<dbReference type="EMBL" id="CP046401">
    <property type="protein sequence ID" value="QGY44778.1"/>
    <property type="molecule type" value="Genomic_DNA"/>
</dbReference>
<comment type="similarity">
    <text evidence="7">Belongs to the TonB-dependent receptor family.</text>
</comment>
<keyword evidence="6 7" id="KW-0998">Cell outer membrane</keyword>
<dbReference type="Pfam" id="PF07715">
    <property type="entry name" value="Plug"/>
    <property type="match status" value="1"/>
</dbReference>
<organism evidence="9 10">
    <name type="scientific">Maribellus comscasis</name>
    <dbReference type="NCBI Taxonomy" id="2681766"/>
    <lineage>
        <taxon>Bacteria</taxon>
        <taxon>Pseudomonadati</taxon>
        <taxon>Bacteroidota</taxon>
        <taxon>Bacteroidia</taxon>
        <taxon>Marinilabiliales</taxon>
        <taxon>Prolixibacteraceae</taxon>
        <taxon>Maribellus</taxon>
    </lineage>
</organism>
<dbReference type="InterPro" id="IPR039426">
    <property type="entry name" value="TonB-dep_rcpt-like"/>
</dbReference>
<keyword evidence="5 7" id="KW-0472">Membrane</keyword>
<reference evidence="9 10" key="1">
    <citation type="submission" date="2019-11" db="EMBL/GenBank/DDBJ databases">
        <authorList>
            <person name="Zheng R.K."/>
            <person name="Sun C.M."/>
        </authorList>
    </citation>
    <scope>NUCLEOTIDE SEQUENCE [LARGE SCALE GENOMIC DNA]</scope>
    <source>
        <strain evidence="9 10">WC007</strain>
    </source>
</reference>
<evidence type="ECO:0000256" key="7">
    <source>
        <dbReference type="PROSITE-ProRule" id="PRU01360"/>
    </source>
</evidence>
<dbReference type="InterPro" id="IPR012910">
    <property type="entry name" value="Plug_dom"/>
</dbReference>
<evidence type="ECO:0000256" key="1">
    <source>
        <dbReference type="ARBA" id="ARBA00004571"/>
    </source>
</evidence>
<dbReference type="GO" id="GO:0009279">
    <property type="term" value="C:cell outer membrane"/>
    <property type="evidence" value="ECO:0007669"/>
    <property type="project" value="UniProtKB-SubCell"/>
</dbReference>
<dbReference type="InterPro" id="IPR023997">
    <property type="entry name" value="TonB-dep_OMP_SusC/RagA_CS"/>
</dbReference>
<accession>A0A6I6JUP0</accession>
<dbReference type="SUPFAM" id="SSF49464">
    <property type="entry name" value="Carboxypeptidase regulatory domain-like"/>
    <property type="match status" value="1"/>
</dbReference>
<keyword evidence="2 7" id="KW-0813">Transport</keyword>
<dbReference type="PROSITE" id="PS52016">
    <property type="entry name" value="TONB_DEPENDENT_REC_3"/>
    <property type="match status" value="1"/>
</dbReference>
<dbReference type="Gene3D" id="2.40.170.20">
    <property type="entry name" value="TonB-dependent receptor, beta-barrel domain"/>
    <property type="match status" value="1"/>
</dbReference>
<proteinExistence type="inferred from homology"/>
<dbReference type="InterPro" id="IPR008969">
    <property type="entry name" value="CarboxyPept-like_regulatory"/>
</dbReference>
<sequence length="1069" mass="117925">MKKNGEIKCLRQSIGSALFRKLNQQNVWYFVVFLLLSTGLHAENNFSMHTKAFNQNTEQIEKNISGKVVDRNNLPIPGVSVLLKGTTIGTVTDLEGNFSLSGVGENAIVVFSFVGMKTQEVRASGKTVFDVVMAEDAIGLDEVIAVGYGTQIKRKVTSAISTIKTDEALEGRPIVSVQQGLSGMTPGLNVSQSNGRPGNFPGLTIRGNGSPIVLVDGFQSSLGDVDPNQVAEISVLKDASAAAVYGLQAANGVILITTKDGQKNKPVEFTYGIQTSVQGYTKIPELANTVEYMQLRNKAELNEQIYINGVDPESAETYSLFSEDVISRAMNGEFFDTRWSDILYGQNASQISQNLSLRGGTDKTVYSMALGYVDQDGVNISDLDGFKRYNVRVKLQTDVNKWLTIGTNSAYSHRTQISVPIENGRGLRAVPYYPVRDHLGSGLYAVGDGGTSENPVLTSNKGSFDKSLRDAFEIQLNAKLKLFKGLSFEENVGVRIINSNGKDWTNVIDYASLEFDGQTGEYSSNPISVAQSTGRSLSYSTSRFQSITTQSLLRYNWSIDNHSVNALLGWQTEEKKSEGFNTKREDFLSDAVLSLDVGGVETGLTNNSDASESSNLSALGRINYDYKGRYLIEFSFRNDWSSNFAKGYRSGFFPSFSLGWNVKEEEFMAGIEKISLLKLRGAWGEVGLDNVSALSFIQRVNQNNGYPWSTGMEPGLVIANYASPELTWETHKKINLGVDIGLYDGKISVMADVFRNRIYDILADVQIAQEFGLPAPSVNRRSQEYKGWELIVTHKNNIGDFRYTVSLNATNVRSEWLSLGGEEPNYGSSLREEGFPVGIAYGYRADGLIASQEELDEYVSTHTFEGPNASLLYVGAPKLVDISGPDGTPDGQIDATYDREIIEDLRGNYRIGGQLGLAYKSFSFSAVVSGVLNRTIYATGGQSNQHFSGGVGNAFAVHLKSFDPDNPDREAAYPLVRSGLINYDRSSYWMRNASYLRVRNMNLSYAVNKKWFQKTRFLKKADFFVSVENPFILCDNFYASDYGWDPELGIGEVDYPLPRTFTFGANFTF</sequence>
<evidence type="ECO:0000259" key="8">
    <source>
        <dbReference type="Pfam" id="PF07715"/>
    </source>
</evidence>
<evidence type="ECO:0000256" key="6">
    <source>
        <dbReference type="ARBA" id="ARBA00023237"/>
    </source>
</evidence>
<keyword evidence="4 7" id="KW-0812">Transmembrane</keyword>
<dbReference type="Pfam" id="PF13715">
    <property type="entry name" value="CarbopepD_reg_2"/>
    <property type="match status" value="1"/>
</dbReference>
<evidence type="ECO:0000256" key="3">
    <source>
        <dbReference type="ARBA" id="ARBA00022452"/>
    </source>
</evidence>
<gene>
    <name evidence="9" type="ORF">GM418_14200</name>
</gene>
<dbReference type="InterPro" id="IPR037066">
    <property type="entry name" value="Plug_dom_sf"/>
</dbReference>
<dbReference type="NCBIfam" id="TIGR04056">
    <property type="entry name" value="OMP_RagA_SusC"/>
    <property type="match status" value="1"/>
</dbReference>
<evidence type="ECO:0000256" key="4">
    <source>
        <dbReference type="ARBA" id="ARBA00022692"/>
    </source>
</evidence>
<feature type="domain" description="TonB-dependent receptor plug" evidence="8">
    <location>
        <begin position="153"/>
        <end position="253"/>
    </location>
</feature>
<dbReference type="InterPro" id="IPR023996">
    <property type="entry name" value="TonB-dep_OMP_SusC/RagA"/>
</dbReference>
<dbReference type="NCBIfam" id="TIGR04057">
    <property type="entry name" value="SusC_RagA_signa"/>
    <property type="match status" value="1"/>
</dbReference>
<dbReference type="SUPFAM" id="SSF56935">
    <property type="entry name" value="Porins"/>
    <property type="match status" value="1"/>
</dbReference>